<evidence type="ECO:0000313" key="1">
    <source>
        <dbReference type="EMBL" id="MDA4847707.1"/>
    </source>
</evidence>
<dbReference type="Proteomes" id="UP001148313">
    <property type="component" value="Unassembled WGS sequence"/>
</dbReference>
<evidence type="ECO:0000313" key="2">
    <source>
        <dbReference type="Proteomes" id="UP001148313"/>
    </source>
</evidence>
<comment type="caution">
    <text evidence="1">The sequence shown here is derived from an EMBL/GenBank/DDBJ whole genome shotgun (WGS) entry which is preliminary data.</text>
</comment>
<dbReference type="RefSeq" id="WP_271091545.1">
    <property type="nucleotide sequence ID" value="NZ_JAPJZH010000015.1"/>
</dbReference>
<name>A0ABT4VSL8_9HYPH</name>
<organism evidence="1 2">
    <name type="scientific">Hoeflea poritis</name>
    <dbReference type="NCBI Taxonomy" id="2993659"/>
    <lineage>
        <taxon>Bacteria</taxon>
        <taxon>Pseudomonadati</taxon>
        <taxon>Pseudomonadota</taxon>
        <taxon>Alphaproteobacteria</taxon>
        <taxon>Hyphomicrobiales</taxon>
        <taxon>Rhizobiaceae</taxon>
        <taxon>Hoeflea</taxon>
    </lineage>
</organism>
<evidence type="ECO:0008006" key="3">
    <source>
        <dbReference type="Google" id="ProtNLM"/>
    </source>
</evidence>
<protein>
    <recommendedName>
        <fullName evidence="3">Lipoprotein</fullName>
    </recommendedName>
</protein>
<sequence length="273" mass="30383">MPNGAAFAFEILPTMSCNADRTCKCVTAARPTHADKWTHGMYFFTKTLLGRLGIVRTIAVVSLVLSLAACKHVTIPPGQDIPVPGPKATLHDSWSNIYTFKKSDSNRPEWQYRTGGGTEESLLGDEQEVDLLPTKVDLFYVEKIEYNDKIYHTFDDITDRTHFTEDPRNPVYVGPIGRAIPASDIVVVVSGEEYFDPRKVARPGRATYAVESKLSFKAREGADYYIRGRLRRGGSEIWVEDASGKIVSKPAGKTWQFLCKPEFLLGGRGCTAK</sequence>
<gene>
    <name evidence="1" type="ORF">OOZ53_20270</name>
</gene>
<keyword evidence="2" id="KW-1185">Reference proteome</keyword>
<dbReference type="EMBL" id="JAPJZH010000015">
    <property type="protein sequence ID" value="MDA4847707.1"/>
    <property type="molecule type" value="Genomic_DNA"/>
</dbReference>
<accession>A0ABT4VSL8</accession>
<proteinExistence type="predicted"/>
<reference evidence="1" key="1">
    <citation type="submission" date="2022-11" db="EMBL/GenBank/DDBJ databases">
        <title>Hoeflea poritis sp. nov., isolated from scleractinian coral Porites lutea.</title>
        <authorList>
            <person name="Zhang G."/>
            <person name="Wei Q."/>
            <person name="Cai L."/>
        </authorList>
    </citation>
    <scope>NUCLEOTIDE SEQUENCE</scope>
    <source>
        <strain evidence="1">E7-10</strain>
    </source>
</reference>